<accession>A0A7D6CEB1</accession>
<organism evidence="3">
    <name type="scientific">Micromonospora carbonacea</name>
    <dbReference type="NCBI Taxonomy" id="47853"/>
    <lineage>
        <taxon>Bacteria</taxon>
        <taxon>Bacillati</taxon>
        <taxon>Actinomycetota</taxon>
        <taxon>Actinomycetes</taxon>
        <taxon>Micromonosporales</taxon>
        <taxon>Micromonosporaceae</taxon>
        <taxon>Micromonospora</taxon>
    </lineage>
</organism>
<dbReference type="CDD" id="cd00161">
    <property type="entry name" value="beta-trefoil_Ricin-like"/>
    <property type="match status" value="1"/>
</dbReference>
<dbReference type="SUPFAM" id="SSF50370">
    <property type="entry name" value="Ricin B-like lectins"/>
    <property type="match status" value="1"/>
</dbReference>
<dbReference type="InterPro" id="IPR035992">
    <property type="entry name" value="Ricin_B-like_lectins"/>
</dbReference>
<evidence type="ECO:0000259" key="2">
    <source>
        <dbReference type="SMART" id="SM00458"/>
    </source>
</evidence>
<feature type="domain" description="Ricin B lectin" evidence="2">
    <location>
        <begin position="35"/>
        <end position="166"/>
    </location>
</feature>
<dbReference type="EMBL" id="CP058905">
    <property type="protein sequence ID" value="QLK00031.1"/>
    <property type="molecule type" value="Genomic_DNA"/>
</dbReference>
<dbReference type="GO" id="GO:0030246">
    <property type="term" value="F:carbohydrate binding"/>
    <property type="evidence" value="ECO:0007669"/>
    <property type="project" value="UniProtKB-KW"/>
</dbReference>
<gene>
    <name evidence="3" type="ORF">HZU44_08180</name>
</gene>
<dbReference type="InterPro" id="IPR000772">
    <property type="entry name" value="Ricin_B_lectin"/>
</dbReference>
<reference evidence="3" key="1">
    <citation type="submission" date="2020-08" db="EMBL/GenBank/DDBJ databases">
        <title>A bifunctional nitrone conjugated secondary metabolite targeting the ribosome.</title>
        <authorList>
            <person name="Limbrick E.M."/>
            <person name="Graf M."/>
            <person name="Derewacz D.K."/>
            <person name="Nguyen F."/>
            <person name="Spraggins J.M."/>
            <person name="Wieland M."/>
            <person name="Ynigez-Gutierrez A.E."/>
            <person name="Reisman B.J."/>
            <person name="Zinshteyn B."/>
            <person name="McCulloch K."/>
            <person name="Iverson T.M."/>
            <person name="Green R."/>
            <person name="Wilson D.N."/>
            <person name="Bachmann B.O."/>
        </authorList>
    </citation>
    <scope>NUCLEOTIDE SEQUENCE</scope>
    <source>
        <strain evidence="3">Africana</strain>
    </source>
</reference>
<dbReference type="AlphaFoldDB" id="A0A7D6CEB1"/>
<dbReference type="Gene3D" id="2.80.10.50">
    <property type="match status" value="1"/>
</dbReference>
<feature type="chain" id="PRO_5038756188" evidence="1">
    <location>
        <begin position="32"/>
        <end position="170"/>
    </location>
</feature>
<keyword evidence="3" id="KW-0430">Lectin</keyword>
<evidence type="ECO:0000313" key="3">
    <source>
        <dbReference type="EMBL" id="QLK00031.1"/>
    </source>
</evidence>
<dbReference type="Pfam" id="PF00652">
    <property type="entry name" value="Ricin_B_lectin"/>
    <property type="match status" value="1"/>
</dbReference>
<feature type="signal peptide" evidence="1">
    <location>
        <begin position="1"/>
        <end position="31"/>
    </location>
</feature>
<evidence type="ECO:0000256" key="1">
    <source>
        <dbReference type="SAM" id="SignalP"/>
    </source>
</evidence>
<keyword evidence="1" id="KW-0732">Signal</keyword>
<protein>
    <submittedName>
        <fullName evidence="3">Ricin-type beta-trefoil lectin domain protein</fullName>
    </submittedName>
</protein>
<sequence length="170" mass="19335">MPRLERLRRIALMVAVAFVLPLAVAPAPAAANDYEPFYLRSDMNGKCLEVVGGAGNGSKAQMWDCWGGYNQQWYRVGDRIISVSTGKCLEILDIYPHRGGYVGIWDCWGGTNQLWYWGNQLPAGGYELRNRLNRLCLEIQDSWPHNGAYVGMWDCFGGVNESWYMDPVYW</sequence>
<dbReference type="SMART" id="SM00458">
    <property type="entry name" value="RICIN"/>
    <property type="match status" value="1"/>
</dbReference>
<name>A0A7D6CEB1_9ACTN</name>
<proteinExistence type="predicted"/>
<dbReference type="PROSITE" id="PS50231">
    <property type="entry name" value="RICIN_B_LECTIN"/>
    <property type="match status" value="1"/>
</dbReference>